<evidence type="ECO:0000313" key="1">
    <source>
        <dbReference type="EMBL" id="KKL94782.1"/>
    </source>
</evidence>
<gene>
    <name evidence="1" type="ORF">LCGC14_1861240</name>
</gene>
<comment type="caution">
    <text evidence="1">The sequence shown here is derived from an EMBL/GenBank/DDBJ whole genome shotgun (WGS) entry which is preliminary data.</text>
</comment>
<sequence length="30" mass="3817">MIFDINYFVRRYHHIESDFLEIMDFIHISD</sequence>
<protein>
    <submittedName>
        <fullName evidence="1">Uncharacterized protein</fullName>
    </submittedName>
</protein>
<proteinExistence type="predicted"/>
<dbReference type="EMBL" id="LAZR01018838">
    <property type="protein sequence ID" value="KKL94782.1"/>
    <property type="molecule type" value="Genomic_DNA"/>
</dbReference>
<organism evidence="1">
    <name type="scientific">marine sediment metagenome</name>
    <dbReference type="NCBI Taxonomy" id="412755"/>
    <lineage>
        <taxon>unclassified sequences</taxon>
        <taxon>metagenomes</taxon>
        <taxon>ecological metagenomes</taxon>
    </lineage>
</organism>
<name>A0A0F9J6J4_9ZZZZ</name>
<reference evidence="1" key="1">
    <citation type="journal article" date="2015" name="Nature">
        <title>Complex archaea that bridge the gap between prokaryotes and eukaryotes.</title>
        <authorList>
            <person name="Spang A."/>
            <person name="Saw J.H."/>
            <person name="Jorgensen S.L."/>
            <person name="Zaremba-Niedzwiedzka K."/>
            <person name="Martijn J."/>
            <person name="Lind A.E."/>
            <person name="van Eijk R."/>
            <person name="Schleper C."/>
            <person name="Guy L."/>
            <person name="Ettema T.J."/>
        </authorList>
    </citation>
    <scope>NUCLEOTIDE SEQUENCE</scope>
</reference>
<dbReference type="AlphaFoldDB" id="A0A0F9J6J4"/>
<accession>A0A0F9J6J4</accession>
<feature type="non-terminal residue" evidence="1">
    <location>
        <position position="30"/>
    </location>
</feature>